<evidence type="ECO:0000256" key="1">
    <source>
        <dbReference type="SAM" id="MobiDB-lite"/>
    </source>
</evidence>
<dbReference type="WBParaSite" id="HPLM_0000089901-mRNA-1">
    <property type="protein sequence ID" value="HPLM_0000089901-mRNA-1"/>
    <property type="gene ID" value="HPLM_0000089901"/>
</dbReference>
<feature type="compositionally biased region" description="Polar residues" evidence="1">
    <location>
        <begin position="112"/>
        <end position="121"/>
    </location>
</feature>
<feature type="region of interest" description="Disordered" evidence="1">
    <location>
        <begin position="26"/>
        <end position="121"/>
    </location>
</feature>
<dbReference type="OrthoDB" id="10629471at2759"/>
<feature type="compositionally biased region" description="Basic and acidic residues" evidence="1">
    <location>
        <begin position="45"/>
        <end position="54"/>
    </location>
</feature>
<keyword evidence="3" id="KW-1185">Reference proteome</keyword>
<reference evidence="4" key="1">
    <citation type="submission" date="2017-02" db="UniProtKB">
        <authorList>
            <consortium name="WormBaseParasite"/>
        </authorList>
    </citation>
    <scope>IDENTIFICATION</scope>
</reference>
<dbReference type="Proteomes" id="UP000268014">
    <property type="component" value="Unassembled WGS sequence"/>
</dbReference>
<reference evidence="2 3" key="2">
    <citation type="submission" date="2018-11" db="EMBL/GenBank/DDBJ databases">
        <authorList>
            <consortium name="Pathogen Informatics"/>
        </authorList>
    </citation>
    <scope>NUCLEOTIDE SEQUENCE [LARGE SCALE GENOMIC DNA]</scope>
    <source>
        <strain evidence="2 3">MHpl1</strain>
    </source>
</reference>
<gene>
    <name evidence="2" type="ORF">HPLM_LOCUS900</name>
</gene>
<protein>
    <submittedName>
        <fullName evidence="2 4">Uncharacterized protein</fullName>
    </submittedName>
</protein>
<name>A0A0N4VUD2_HAEPC</name>
<organism evidence="4">
    <name type="scientific">Haemonchus placei</name>
    <name type="common">Barber's pole worm</name>
    <dbReference type="NCBI Taxonomy" id="6290"/>
    <lineage>
        <taxon>Eukaryota</taxon>
        <taxon>Metazoa</taxon>
        <taxon>Ecdysozoa</taxon>
        <taxon>Nematoda</taxon>
        <taxon>Chromadorea</taxon>
        <taxon>Rhabditida</taxon>
        <taxon>Rhabditina</taxon>
        <taxon>Rhabditomorpha</taxon>
        <taxon>Strongyloidea</taxon>
        <taxon>Trichostrongylidae</taxon>
        <taxon>Haemonchus</taxon>
    </lineage>
</organism>
<feature type="region of interest" description="Disordered" evidence="1">
    <location>
        <begin position="1"/>
        <end position="20"/>
    </location>
</feature>
<dbReference type="AlphaFoldDB" id="A0A0N4VUD2"/>
<accession>A0A0N4VUD2</accession>
<sequence length="121" mass="12945">MSTAPANASPTVAQETTVEFDTTVAEEVEETTEIPLTDTTAYSDVPKETTDREGPVTTDVPEGTTDIMVTESRGISDGPEGTTDMEMSESPAVSDPYEETTGEACSRPIFQLPQSCTQTSW</sequence>
<proteinExistence type="predicted"/>
<evidence type="ECO:0000313" key="4">
    <source>
        <dbReference type="WBParaSite" id="HPLM_0000089901-mRNA-1"/>
    </source>
</evidence>
<evidence type="ECO:0000313" key="2">
    <source>
        <dbReference type="EMBL" id="VDO06914.1"/>
    </source>
</evidence>
<dbReference type="EMBL" id="UZAF01000922">
    <property type="protein sequence ID" value="VDO06914.1"/>
    <property type="molecule type" value="Genomic_DNA"/>
</dbReference>
<evidence type="ECO:0000313" key="3">
    <source>
        <dbReference type="Proteomes" id="UP000268014"/>
    </source>
</evidence>
<feature type="compositionally biased region" description="Polar residues" evidence="1">
    <location>
        <begin position="1"/>
        <end position="14"/>
    </location>
</feature>